<keyword evidence="6" id="KW-1185">Reference proteome</keyword>
<sequence length="319" mass="35432">MNDTVKWGVLGYARIAKLSVIPAIDRTEGSTLYAVASGDETKRREIAEAHPQARVYADYESLLRDPEVDAVYVPLPNSMHREWAIRAMRAGKHVLCEKPLALNAEEALEMIRASEQCGVLLMEAFMYRYTDRIARVREVLASGEIGEVRYIQSTFRFLLNRPGTIKMKPELGGGSLYDVGCYPLNFVGMVTGELPESCVVQHVDENGVDVLLSAALRYPSGIVASINCGFNAFNQMNSEIVGTRGLIEIPDTFAGNAGAITVKTEEGVRRIETAESDRYALEVADFAEAVRTGRKPMLSLEETYRNMRALDLVRQAMRK</sequence>
<dbReference type="SUPFAM" id="SSF51735">
    <property type="entry name" value="NAD(P)-binding Rossmann-fold domains"/>
    <property type="match status" value="1"/>
</dbReference>
<protein>
    <submittedName>
        <fullName evidence="5">Gfo/Idh/MocA family protein</fullName>
    </submittedName>
</protein>
<comment type="similarity">
    <text evidence="1">Belongs to the Gfo/Idh/MocA family.</text>
</comment>
<proteinExistence type="inferred from homology"/>
<dbReference type="Pfam" id="PF01408">
    <property type="entry name" value="GFO_IDH_MocA"/>
    <property type="match status" value="1"/>
</dbReference>
<evidence type="ECO:0000259" key="3">
    <source>
        <dbReference type="Pfam" id="PF01408"/>
    </source>
</evidence>
<accession>A0ABW2V389</accession>
<evidence type="ECO:0000313" key="5">
    <source>
        <dbReference type="EMBL" id="MFC7749334.1"/>
    </source>
</evidence>
<dbReference type="PANTHER" id="PTHR22604:SF105">
    <property type="entry name" value="TRANS-1,2-DIHYDROBENZENE-1,2-DIOL DEHYDROGENASE"/>
    <property type="match status" value="1"/>
</dbReference>
<dbReference type="SUPFAM" id="SSF55347">
    <property type="entry name" value="Glyceraldehyde-3-phosphate dehydrogenase-like, C-terminal domain"/>
    <property type="match status" value="1"/>
</dbReference>
<dbReference type="Pfam" id="PF22725">
    <property type="entry name" value="GFO_IDH_MocA_C3"/>
    <property type="match status" value="1"/>
</dbReference>
<evidence type="ECO:0000256" key="1">
    <source>
        <dbReference type="ARBA" id="ARBA00010928"/>
    </source>
</evidence>
<dbReference type="Gene3D" id="3.30.360.10">
    <property type="entry name" value="Dihydrodipicolinate Reductase, domain 2"/>
    <property type="match status" value="1"/>
</dbReference>
<keyword evidence="2" id="KW-0560">Oxidoreductase</keyword>
<dbReference type="InterPro" id="IPR000683">
    <property type="entry name" value="Gfo/Idh/MocA-like_OxRdtase_N"/>
</dbReference>
<dbReference type="Proteomes" id="UP001596528">
    <property type="component" value="Unassembled WGS sequence"/>
</dbReference>
<dbReference type="RefSeq" id="WP_138789586.1">
    <property type="nucleotide sequence ID" value="NZ_JBHTGQ010000011.1"/>
</dbReference>
<reference evidence="6" key="1">
    <citation type="journal article" date="2019" name="Int. J. Syst. Evol. Microbiol.">
        <title>The Global Catalogue of Microorganisms (GCM) 10K type strain sequencing project: providing services to taxonomists for standard genome sequencing and annotation.</title>
        <authorList>
            <consortium name="The Broad Institute Genomics Platform"/>
            <consortium name="The Broad Institute Genome Sequencing Center for Infectious Disease"/>
            <person name="Wu L."/>
            <person name="Ma J."/>
        </authorList>
    </citation>
    <scope>NUCLEOTIDE SEQUENCE [LARGE SCALE GENOMIC DNA]</scope>
    <source>
        <strain evidence="6">JCM 18657</strain>
    </source>
</reference>
<dbReference type="Gene3D" id="3.40.50.720">
    <property type="entry name" value="NAD(P)-binding Rossmann-like Domain"/>
    <property type="match status" value="1"/>
</dbReference>
<dbReference type="InterPro" id="IPR036291">
    <property type="entry name" value="NAD(P)-bd_dom_sf"/>
</dbReference>
<gene>
    <name evidence="5" type="ORF">ACFQWB_05170</name>
</gene>
<name>A0ABW2V389_9BACL</name>
<dbReference type="InterPro" id="IPR055170">
    <property type="entry name" value="GFO_IDH_MocA-like_dom"/>
</dbReference>
<comment type="caution">
    <text evidence="5">The sequence shown here is derived from an EMBL/GenBank/DDBJ whole genome shotgun (WGS) entry which is preliminary data.</text>
</comment>
<evidence type="ECO:0000259" key="4">
    <source>
        <dbReference type="Pfam" id="PF22725"/>
    </source>
</evidence>
<feature type="domain" description="Gfo/Idh/MocA-like oxidoreductase N-terminal" evidence="3">
    <location>
        <begin position="6"/>
        <end position="124"/>
    </location>
</feature>
<evidence type="ECO:0000256" key="2">
    <source>
        <dbReference type="ARBA" id="ARBA00023002"/>
    </source>
</evidence>
<organism evidence="5 6">
    <name type="scientific">Paenibacillus thermoaerophilus</name>
    <dbReference type="NCBI Taxonomy" id="1215385"/>
    <lineage>
        <taxon>Bacteria</taxon>
        <taxon>Bacillati</taxon>
        <taxon>Bacillota</taxon>
        <taxon>Bacilli</taxon>
        <taxon>Bacillales</taxon>
        <taxon>Paenibacillaceae</taxon>
        <taxon>Paenibacillus</taxon>
    </lineage>
</organism>
<dbReference type="PANTHER" id="PTHR22604">
    <property type="entry name" value="OXIDOREDUCTASES"/>
    <property type="match status" value="1"/>
</dbReference>
<evidence type="ECO:0000313" key="6">
    <source>
        <dbReference type="Proteomes" id="UP001596528"/>
    </source>
</evidence>
<dbReference type="EMBL" id="JBHTGQ010000011">
    <property type="protein sequence ID" value="MFC7749334.1"/>
    <property type="molecule type" value="Genomic_DNA"/>
</dbReference>
<feature type="domain" description="GFO/IDH/MocA-like oxidoreductase" evidence="4">
    <location>
        <begin position="134"/>
        <end position="247"/>
    </location>
</feature>
<dbReference type="InterPro" id="IPR050984">
    <property type="entry name" value="Gfo/Idh/MocA_domain"/>
</dbReference>